<keyword evidence="3" id="KW-1185">Reference proteome</keyword>
<feature type="chain" id="PRO_5015116070" evidence="1">
    <location>
        <begin position="19"/>
        <end position="77"/>
    </location>
</feature>
<comment type="caution">
    <text evidence="2">The sequence shown here is derived from an EMBL/GenBank/DDBJ whole genome shotgun (WGS) entry which is preliminary data.</text>
</comment>
<evidence type="ECO:0000313" key="2">
    <source>
        <dbReference type="EMBL" id="POI25296.1"/>
    </source>
</evidence>
<dbReference type="AlphaFoldDB" id="A0A2P4SMF5"/>
<name>A0A2P4SMF5_BAMTH</name>
<reference evidence="2 3" key="1">
    <citation type="submission" date="2018-01" db="EMBL/GenBank/DDBJ databases">
        <title>Comparison of the Chinese Bamboo Partridge and Red Junglefowl genome sequences highlights the importance of demography in genome evolution.</title>
        <authorList>
            <person name="Tiley G.P."/>
            <person name="Kimball R.T."/>
            <person name="Braun E.L."/>
            <person name="Burleigh J.G."/>
        </authorList>
    </citation>
    <scope>NUCLEOTIDE SEQUENCE [LARGE SCALE GENOMIC DNA]</scope>
    <source>
        <strain evidence="2">RTK389</strain>
        <tissue evidence="2">Blood</tissue>
    </source>
</reference>
<dbReference type="OrthoDB" id="9893603at2759"/>
<protein>
    <submittedName>
        <fullName evidence="2">Uncharacterized protein</fullName>
    </submittedName>
</protein>
<gene>
    <name evidence="2" type="ORF">CIB84_010955</name>
</gene>
<accession>A0A2P4SMF5</accession>
<keyword evidence="1" id="KW-0732">Signal</keyword>
<evidence type="ECO:0000313" key="3">
    <source>
        <dbReference type="Proteomes" id="UP000237246"/>
    </source>
</evidence>
<evidence type="ECO:0000256" key="1">
    <source>
        <dbReference type="SAM" id="SignalP"/>
    </source>
</evidence>
<dbReference type="Proteomes" id="UP000237246">
    <property type="component" value="Unassembled WGS sequence"/>
</dbReference>
<organism evidence="2 3">
    <name type="scientific">Bambusicola thoracicus</name>
    <name type="common">Chinese bamboo-partridge</name>
    <name type="synonym">Perdix thoracica</name>
    <dbReference type="NCBI Taxonomy" id="9083"/>
    <lineage>
        <taxon>Eukaryota</taxon>
        <taxon>Metazoa</taxon>
        <taxon>Chordata</taxon>
        <taxon>Craniata</taxon>
        <taxon>Vertebrata</taxon>
        <taxon>Euteleostomi</taxon>
        <taxon>Archelosauria</taxon>
        <taxon>Archosauria</taxon>
        <taxon>Dinosauria</taxon>
        <taxon>Saurischia</taxon>
        <taxon>Theropoda</taxon>
        <taxon>Coelurosauria</taxon>
        <taxon>Aves</taxon>
        <taxon>Neognathae</taxon>
        <taxon>Galloanserae</taxon>
        <taxon>Galliformes</taxon>
        <taxon>Phasianidae</taxon>
        <taxon>Perdicinae</taxon>
        <taxon>Bambusicola</taxon>
    </lineage>
</organism>
<sequence>RILFTVTLIWQAIHLGKGREKEHEKDVKNLNVTGQKQLPKNSVTIIDVFSDMNQSYQSRKQQNSREFVPFTGITESR</sequence>
<feature type="non-terminal residue" evidence="2">
    <location>
        <position position="1"/>
    </location>
</feature>
<dbReference type="EMBL" id="PPHD01035114">
    <property type="protein sequence ID" value="POI25296.1"/>
    <property type="molecule type" value="Genomic_DNA"/>
</dbReference>
<proteinExistence type="predicted"/>
<feature type="signal peptide" evidence="1">
    <location>
        <begin position="1"/>
        <end position="18"/>
    </location>
</feature>